<reference evidence="5 6" key="1">
    <citation type="journal article" date="2004" name="Nucleic Acids Res.">
        <title>Genome sequence of Symbiobacterium thermophilum, an uncultivable bacterium that depends on microbial commensalism.</title>
        <authorList>
            <person name="Ueda K."/>
            <person name="Yamashita A."/>
            <person name="Ishikawa J."/>
            <person name="Shimada M."/>
            <person name="Watsuji T."/>
            <person name="Morimura K."/>
            <person name="Ikeda H."/>
            <person name="Hattori M."/>
            <person name="Beppu T."/>
        </authorList>
    </citation>
    <scope>NUCLEOTIDE SEQUENCE [LARGE SCALE GENOMIC DNA]</scope>
    <source>
        <strain evidence="6">T / IAM 14863</strain>
    </source>
</reference>
<dbReference type="InterPro" id="IPR045865">
    <property type="entry name" value="ACT-like_dom_sf"/>
</dbReference>
<dbReference type="InterPro" id="IPR046342">
    <property type="entry name" value="CBS_dom_sf"/>
</dbReference>
<keyword evidence="6" id="KW-1185">Reference proteome</keyword>
<dbReference type="InterPro" id="IPR000644">
    <property type="entry name" value="CBS_dom"/>
</dbReference>
<dbReference type="Pfam" id="PF00571">
    <property type="entry name" value="CBS"/>
    <property type="match status" value="2"/>
</dbReference>
<dbReference type="Proteomes" id="UP000000417">
    <property type="component" value="Chromosome"/>
</dbReference>
<protein>
    <submittedName>
        <fullName evidence="5">Acetoin dehydrogenase</fullName>
    </submittedName>
</protein>
<name>Q67N66_SYMTH</name>
<evidence type="ECO:0000259" key="3">
    <source>
        <dbReference type="PROSITE" id="PS51371"/>
    </source>
</evidence>
<sequence>MIVRNVMTEDVTTVSPDDTLQQAYEIIQTKNYDCLPVTANRRVVGIIQLTDIYEACMRDGRQAALPRPVKEFMVPDPVTVRPDDLVETAAKLMFKRDIPLLPVVHGERLVGVIHEHDIFRAFAHLLGVDSGTIRLTLVVPDRVGQLARIAELIRDAGVAIRNVATFRSSVLDQYQIIIRVETEASRPLIDLLERHGYKVLHVLED</sequence>
<dbReference type="PANTHER" id="PTHR43080:SF2">
    <property type="entry name" value="CBS DOMAIN-CONTAINING PROTEIN"/>
    <property type="match status" value="1"/>
</dbReference>
<dbReference type="EMBL" id="AP006840">
    <property type="protein sequence ID" value="BAD40877.1"/>
    <property type="molecule type" value="Genomic_DNA"/>
</dbReference>
<dbReference type="STRING" id="292459.STH1892"/>
<accession>Q67N66</accession>
<evidence type="ECO:0000256" key="1">
    <source>
        <dbReference type="ARBA" id="ARBA00023122"/>
    </source>
</evidence>
<dbReference type="eggNOG" id="COG0517">
    <property type="taxonomic scope" value="Bacteria"/>
</dbReference>
<dbReference type="KEGG" id="sth:STH1892"/>
<evidence type="ECO:0000256" key="2">
    <source>
        <dbReference type="PROSITE-ProRule" id="PRU00703"/>
    </source>
</evidence>
<dbReference type="PROSITE" id="PS51671">
    <property type="entry name" value="ACT"/>
    <property type="match status" value="1"/>
</dbReference>
<proteinExistence type="predicted"/>
<dbReference type="SMART" id="SM00116">
    <property type="entry name" value="CBS"/>
    <property type="match status" value="2"/>
</dbReference>
<dbReference type="CDD" id="cd04883">
    <property type="entry name" value="ACT_AcuB"/>
    <property type="match status" value="1"/>
</dbReference>
<dbReference type="InterPro" id="IPR002912">
    <property type="entry name" value="ACT_dom"/>
</dbReference>
<dbReference type="PANTHER" id="PTHR43080">
    <property type="entry name" value="CBS DOMAIN-CONTAINING PROTEIN CBSX3, MITOCHONDRIAL"/>
    <property type="match status" value="1"/>
</dbReference>
<gene>
    <name evidence="5" type="ordered locus">STH1892</name>
</gene>
<organism evidence="5 6">
    <name type="scientific">Symbiobacterium thermophilum (strain DSM 24528 / JCM 14929 / IAM 14863 / T)</name>
    <dbReference type="NCBI Taxonomy" id="292459"/>
    <lineage>
        <taxon>Bacteria</taxon>
        <taxon>Bacillati</taxon>
        <taxon>Bacillota</taxon>
        <taxon>Clostridia</taxon>
        <taxon>Eubacteriales</taxon>
        <taxon>Symbiobacteriaceae</taxon>
        <taxon>Symbiobacterium</taxon>
    </lineage>
</organism>
<dbReference type="PROSITE" id="PS51371">
    <property type="entry name" value="CBS"/>
    <property type="match status" value="2"/>
</dbReference>
<feature type="domain" description="ACT" evidence="4">
    <location>
        <begin position="134"/>
        <end position="205"/>
    </location>
</feature>
<keyword evidence="1 2" id="KW-0129">CBS domain</keyword>
<feature type="domain" description="CBS" evidence="3">
    <location>
        <begin position="7"/>
        <end position="65"/>
    </location>
</feature>
<dbReference type="SUPFAM" id="SSF54631">
    <property type="entry name" value="CBS-domain pair"/>
    <property type="match status" value="1"/>
</dbReference>
<evidence type="ECO:0000259" key="4">
    <source>
        <dbReference type="PROSITE" id="PS51671"/>
    </source>
</evidence>
<dbReference type="InterPro" id="IPR051257">
    <property type="entry name" value="Diverse_CBS-Domain"/>
</dbReference>
<dbReference type="AlphaFoldDB" id="Q67N66"/>
<evidence type="ECO:0000313" key="6">
    <source>
        <dbReference type="Proteomes" id="UP000000417"/>
    </source>
</evidence>
<dbReference type="RefSeq" id="WP_011196019.1">
    <property type="nucleotide sequence ID" value="NC_006177.1"/>
</dbReference>
<evidence type="ECO:0000313" key="5">
    <source>
        <dbReference type="EMBL" id="BAD40877.1"/>
    </source>
</evidence>
<feature type="domain" description="CBS" evidence="3">
    <location>
        <begin position="73"/>
        <end position="130"/>
    </location>
</feature>
<dbReference type="SUPFAM" id="SSF55021">
    <property type="entry name" value="ACT-like"/>
    <property type="match status" value="1"/>
</dbReference>
<dbReference type="HOGENOM" id="CLU_040681_6_0_9"/>
<dbReference type="OrthoDB" id="9802114at2"/>
<dbReference type="Gene3D" id="3.10.580.10">
    <property type="entry name" value="CBS-domain"/>
    <property type="match status" value="1"/>
</dbReference>
<dbReference type="Gene3D" id="3.30.70.260">
    <property type="match status" value="1"/>
</dbReference>